<dbReference type="AlphaFoldDB" id="A0A0B0NY66"/>
<accession>A0A0B0NY66</accession>
<dbReference type="EMBL" id="KN405234">
    <property type="protein sequence ID" value="KHG16046.1"/>
    <property type="molecule type" value="Genomic_DNA"/>
</dbReference>
<proteinExistence type="predicted"/>
<dbReference type="Proteomes" id="UP000032142">
    <property type="component" value="Unassembled WGS sequence"/>
</dbReference>
<organism evidence="1 2">
    <name type="scientific">Gossypium arboreum</name>
    <name type="common">Tree cotton</name>
    <name type="synonym">Gossypium nanking</name>
    <dbReference type="NCBI Taxonomy" id="29729"/>
    <lineage>
        <taxon>Eukaryota</taxon>
        <taxon>Viridiplantae</taxon>
        <taxon>Streptophyta</taxon>
        <taxon>Embryophyta</taxon>
        <taxon>Tracheophyta</taxon>
        <taxon>Spermatophyta</taxon>
        <taxon>Magnoliopsida</taxon>
        <taxon>eudicotyledons</taxon>
        <taxon>Gunneridae</taxon>
        <taxon>Pentapetalae</taxon>
        <taxon>rosids</taxon>
        <taxon>malvids</taxon>
        <taxon>Malvales</taxon>
        <taxon>Malvaceae</taxon>
        <taxon>Malvoideae</taxon>
        <taxon>Gossypium</taxon>
    </lineage>
</organism>
<sequence length="38" mass="4097">MPKSPQNWPFLNRGHAHMTRSCAITLARGQGCGTNTGV</sequence>
<protein>
    <submittedName>
        <fullName evidence="1">Uncharacterized protein</fullName>
    </submittedName>
</protein>
<evidence type="ECO:0000313" key="1">
    <source>
        <dbReference type="EMBL" id="KHG16046.1"/>
    </source>
</evidence>
<evidence type="ECO:0000313" key="2">
    <source>
        <dbReference type="Proteomes" id="UP000032142"/>
    </source>
</evidence>
<keyword evidence="2" id="KW-1185">Reference proteome</keyword>
<reference evidence="2" key="1">
    <citation type="submission" date="2014-09" db="EMBL/GenBank/DDBJ databases">
        <authorList>
            <person name="Mudge J."/>
            <person name="Ramaraj T."/>
            <person name="Lindquist I.E."/>
            <person name="Bharti A.K."/>
            <person name="Sundararajan A."/>
            <person name="Cameron C.T."/>
            <person name="Woodward J.E."/>
            <person name="May G.D."/>
            <person name="Brubaker C."/>
            <person name="Broadhvest J."/>
            <person name="Wilkins T.A."/>
        </authorList>
    </citation>
    <scope>NUCLEOTIDE SEQUENCE</scope>
    <source>
        <strain evidence="2">cv. AKA8401</strain>
    </source>
</reference>
<gene>
    <name evidence="1" type="ORF">F383_22397</name>
</gene>
<name>A0A0B0NY66_GOSAR</name>